<gene>
    <name evidence="2" type="ORF">CI238_00385</name>
</gene>
<evidence type="ECO:0000313" key="2">
    <source>
        <dbReference type="EMBL" id="KZL81419.1"/>
    </source>
</evidence>
<organism evidence="2 3">
    <name type="scientific">Colletotrichum incanum</name>
    <name type="common">Soybean anthracnose fungus</name>
    <dbReference type="NCBI Taxonomy" id="1573173"/>
    <lineage>
        <taxon>Eukaryota</taxon>
        <taxon>Fungi</taxon>
        <taxon>Dikarya</taxon>
        <taxon>Ascomycota</taxon>
        <taxon>Pezizomycotina</taxon>
        <taxon>Sordariomycetes</taxon>
        <taxon>Hypocreomycetidae</taxon>
        <taxon>Glomerellales</taxon>
        <taxon>Glomerellaceae</taxon>
        <taxon>Colletotrichum</taxon>
        <taxon>Colletotrichum spaethianum species complex</taxon>
    </lineage>
</organism>
<feature type="non-terminal residue" evidence="2">
    <location>
        <position position="1"/>
    </location>
</feature>
<dbReference type="EMBL" id="LFIW01001670">
    <property type="protein sequence ID" value="KZL81419.1"/>
    <property type="molecule type" value="Genomic_DNA"/>
</dbReference>
<dbReference type="Proteomes" id="UP000076584">
    <property type="component" value="Unassembled WGS sequence"/>
</dbReference>
<feature type="region of interest" description="Disordered" evidence="1">
    <location>
        <begin position="157"/>
        <end position="180"/>
    </location>
</feature>
<dbReference type="AlphaFoldDB" id="A0A161XWC0"/>
<comment type="caution">
    <text evidence="2">The sequence shown here is derived from an EMBL/GenBank/DDBJ whole genome shotgun (WGS) entry which is preliminary data.</text>
</comment>
<accession>A0A161XWC0</accession>
<proteinExistence type="predicted"/>
<feature type="compositionally biased region" description="Basic and acidic residues" evidence="1">
    <location>
        <begin position="168"/>
        <end position="177"/>
    </location>
</feature>
<name>A0A161XWC0_COLIC</name>
<protein>
    <submittedName>
        <fullName evidence="2">Uncharacterized protein</fullName>
    </submittedName>
</protein>
<feature type="non-terminal residue" evidence="2">
    <location>
        <position position="223"/>
    </location>
</feature>
<evidence type="ECO:0000256" key="1">
    <source>
        <dbReference type="SAM" id="MobiDB-lite"/>
    </source>
</evidence>
<keyword evidence="3" id="KW-1185">Reference proteome</keyword>
<reference evidence="2 3" key="1">
    <citation type="submission" date="2015-06" db="EMBL/GenBank/DDBJ databases">
        <title>Survival trade-offs in plant roots during colonization by closely related pathogenic and mutualistic fungi.</title>
        <authorList>
            <person name="Hacquard S."/>
            <person name="Kracher B."/>
            <person name="Hiruma K."/>
            <person name="Weinman A."/>
            <person name="Muench P."/>
            <person name="Garrido Oter R."/>
            <person name="Ver Loren van Themaat E."/>
            <person name="Dallerey J.-F."/>
            <person name="Damm U."/>
            <person name="Henrissat B."/>
            <person name="Lespinet O."/>
            <person name="Thon M."/>
            <person name="Kemen E."/>
            <person name="McHardy A.C."/>
            <person name="Schulze-Lefert P."/>
            <person name="O'Connell R.J."/>
        </authorList>
    </citation>
    <scope>NUCLEOTIDE SEQUENCE [LARGE SCALE GENOMIC DNA]</scope>
    <source>
        <strain evidence="2 3">MAFF 238704</strain>
    </source>
</reference>
<evidence type="ECO:0000313" key="3">
    <source>
        <dbReference type="Proteomes" id="UP000076584"/>
    </source>
</evidence>
<sequence length="223" mass="25331">KIRGPLHVPYDFLSCLSWGHLAERWEHQTPLYPSLLLFATPLFAPLPGPITPLYVCFCGRNERLRPRDIHPHFPQIHHTRTVALNQVITSKLNAVSPVWTTKQQKENGQTSHLACHRMPALATWDHQWTTMGSSASTTICPFLCHLKHIELRERTLTSGRTKAKSRTRVTEDQHTFDRNALPSTGRATLFSDSGPRLPWLSLQLSGLWLARRGTSNFPFPSSD</sequence>